<name>A0ACC2RQ69_9FUNG</name>
<evidence type="ECO:0000313" key="2">
    <source>
        <dbReference type="Proteomes" id="UP001165960"/>
    </source>
</evidence>
<evidence type="ECO:0000313" key="1">
    <source>
        <dbReference type="EMBL" id="KAJ9052135.1"/>
    </source>
</evidence>
<sequence>MLQTRTKSITLYWPIEHTFQPLLLPLYKDLSSGKHHIATLFLYCHCHRQAPHCYPHLASFPRVKYITTTSSTGAMTKGKHPTATLIWPALSGKHHVATSFRSFT</sequence>
<accession>A0ACC2RQ69</accession>
<gene>
    <name evidence="1" type="ORF">DSO57_1037196</name>
</gene>
<keyword evidence="2" id="KW-1185">Reference proteome</keyword>
<organism evidence="1 2">
    <name type="scientific">Entomophthora muscae</name>
    <dbReference type="NCBI Taxonomy" id="34485"/>
    <lineage>
        <taxon>Eukaryota</taxon>
        <taxon>Fungi</taxon>
        <taxon>Fungi incertae sedis</taxon>
        <taxon>Zoopagomycota</taxon>
        <taxon>Entomophthoromycotina</taxon>
        <taxon>Entomophthoromycetes</taxon>
        <taxon>Entomophthorales</taxon>
        <taxon>Entomophthoraceae</taxon>
        <taxon>Entomophthora</taxon>
    </lineage>
</organism>
<comment type="caution">
    <text evidence="1">The sequence shown here is derived from an EMBL/GenBank/DDBJ whole genome shotgun (WGS) entry which is preliminary data.</text>
</comment>
<dbReference type="EMBL" id="QTSX02006778">
    <property type="protein sequence ID" value="KAJ9052135.1"/>
    <property type="molecule type" value="Genomic_DNA"/>
</dbReference>
<reference evidence="1" key="1">
    <citation type="submission" date="2022-04" db="EMBL/GenBank/DDBJ databases">
        <title>Genome of the entomopathogenic fungus Entomophthora muscae.</title>
        <authorList>
            <person name="Elya C."/>
            <person name="Lovett B.R."/>
            <person name="Lee E."/>
            <person name="Macias A.M."/>
            <person name="Hajek A.E."/>
            <person name="De Bivort B.L."/>
            <person name="Kasson M.T."/>
            <person name="De Fine Licht H.H."/>
            <person name="Stajich J.E."/>
        </authorList>
    </citation>
    <scope>NUCLEOTIDE SEQUENCE</scope>
    <source>
        <strain evidence="1">Berkeley</strain>
    </source>
</reference>
<proteinExistence type="predicted"/>
<protein>
    <submittedName>
        <fullName evidence="1">Uncharacterized protein</fullName>
    </submittedName>
</protein>
<dbReference type="Proteomes" id="UP001165960">
    <property type="component" value="Unassembled WGS sequence"/>
</dbReference>